<accession>A0A544SRZ4</accession>
<dbReference type="EMBL" id="VDGG01000049">
    <property type="protein sequence ID" value="TQR07981.1"/>
    <property type="molecule type" value="Genomic_DNA"/>
</dbReference>
<organism evidence="2 3">
    <name type="scientific">Psychrobacillus soli</name>
    <dbReference type="NCBI Taxonomy" id="1543965"/>
    <lineage>
        <taxon>Bacteria</taxon>
        <taxon>Bacillati</taxon>
        <taxon>Bacillota</taxon>
        <taxon>Bacilli</taxon>
        <taxon>Bacillales</taxon>
        <taxon>Bacillaceae</taxon>
        <taxon>Psychrobacillus</taxon>
    </lineage>
</organism>
<keyword evidence="1" id="KW-1133">Transmembrane helix</keyword>
<protein>
    <submittedName>
        <fullName evidence="2">Uncharacterized protein</fullName>
    </submittedName>
</protein>
<dbReference type="AlphaFoldDB" id="A0A544SRZ4"/>
<dbReference type="Proteomes" id="UP000318937">
    <property type="component" value="Unassembled WGS sequence"/>
</dbReference>
<feature type="transmembrane region" description="Helical" evidence="1">
    <location>
        <begin position="65"/>
        <end position="85"/>
    </location>
</feature>
<gene>
    <name evidence="2" type="ORF">FG383_17385</name>
</gene>
<reference evidence="2 3" key="1">
    <citation type="submission" date="2019-05" db="EMBL/GenBank/DDBJ databases">
        <title>Psychrobacillus vulpis sp. nov., a new species isolated from feces of a red fox that inhabits in The Tablas de Daimiel Natural Park, Albacete, Spain.</title>
        <authorList>
            <person name="Rodriguez M."/>
            <person name="Reina J.C."/>
            <person name="Bejar V."/>
            <person name="Llamas I."/>
        </authorList>
    </citation>
    <scope>NUCLEOTIDE SEQUENCE [LARGE SCALE GENOMIC DNA]</scope>
    <source>
        <strain evidence="2 3">NHI-2</strain>
    </source>
</reference>
<keyword evidence="1" id="KW-0812">Transmembrane</keyword>
<feature type="transmembrane region" description="Helical" evidence="1">
    <location>
        <begin position="9"/>
        <end position="29"/>
    </location>
</feature>
<comment type="caution">
    <text evidence="2">The sequence shown here is derived from an EMBL/GenBank/DDBJ whole genome shotgun (WGS) entry which is preliminary data.</text>
</comment>
<feature type="transmembrane region" description="Helical" evidence="1">
    <location>
        <begin position="35"/>
        <end position="53"/>
    </location>
</feature>
<keyword evidence="1" id="KW-0472">Membrane</keyword>
<keyword evidence="3" id="KW-1185">Reference proteome</keyword>
<evidence type="ECO:0000313" key="3">
    <source>
        <dbReference type="Proteomes" id="UP000318937"/>
    </source>
</evidence>
<sequence>MKEPTLKKVAYGVAMAIAIIVVHFIDVRIYNMPPIFALLLAILVTFLGITFINKSEKMDRKISRMNYNLLNVAVVLVLFFAYVAITQ</sequence>
<name>A0A544SRZ4_9BACI</name>
<proteinExistence type="predicted"/>
<evidence type="ECO:0000256" key="1">
    <source>
        <dbReference type="SAM" id="Phobius"/>
    </source>
</evidence>
<evidence type="ECO:0000313" key="2">
    <source>
        <dbReference type="EMBL" id="TQR07981.1"/>
    </source>
</evidence>
<dbReference type="RefSeq" id="WP_142608669.1">
    <property type="nucleotide sequence ID" value="NZ_VDGG01000049.1"/>
</dbReference>
<dbReference type="OrthoDB" id="2973710at2"/>